<dbReference type="InParanoid" id="A0A395JK25"/>
<dbReference type="PANTHER" id="PTHR30055:SF153">
    <property type="entry name" value="HTH-TYPE TRANSCRIPTIONAL REPRESSOR RV3405C"/>
    <property type="match status" value="1"/>
</dbReference>
<dbReference type="InterPro" id="IPR001647">
    <property type="entry name" value="HTH_TetR"/>
</dbReference>
<dbReference type="InterPro" id="IPR036271">
    <property type="entry name" value="Tet_transcr_reg_TetR-rel_C_sf"/>
</dbReference>
<dbReference type="OrthoDB" id="5293556at2"/>
<dbReference type="RefSeq" id="WP_113953695.1">
    <property type="nucleotide sequence ID" value="NZ_QNRT01000002.1"/>
</dbReference>
<keyword evidence="6" id="KW-1185">Reference proteome</keyword>
<keyword evidence="1 2" id="KW-0238">DNA-binding</keyword>
<accession>A0A395JK25</accession>
<dbReference type="AlphaFoldDB" id="A0A395JK25"/>
<sequence length="215" mass="24321">MNNVANQREPRRTQAQRTEMSDQRMLDATVKLIVERGPSATSLTDVGVLAGYSRGLASHRFGSKDNLFNFVVLKLGEMWLAKLKEVTNTKSGLAAIEHAIDQHYDFCVDAPDHVRTLYTLWFESLNSDSELSATIKAIHQRRFQDVVNWIVHDERISERAKKEADVIAAQFSASIIGVVYYWLANPEKLNETKSLHDGLKLTMTRLLSEETGNDD</sequence>
<feature type="domain" description="HTH tetR-type" evidence="4">
    <location>
        <begin position="19"/>
        <end position="79"/>
    </location>
</feature>
<dbReference type="EMBL" id="QNRT01000002">
    <property type="protein sequence ID" value="RBP50879.1"/>
    <property type="molecule type" value="Genomic_DNA"/>
</dbReference>
<dbReference type="InterPro" id="IPR050109">
    <property type="entry name" value="HTH-type_TetR-like_transc_reg"/>
</dbReference>
<dbReference type="GO" id="GO:0003700">
    <property type="term" value="F:DNA-binding transcription factor activity"/>
    <property type="evidence" value="ECO:0007669"/>
    <property type="project" value="TreeGrafter"/>
</dbReference>
<evidence type="ECO:0000259" key="4">
    <source>
        <dbReference type="PROSITE" id="PS50977"/>
    </source>
</evidence>
<dbReference type="SUPFAM" id="SSF46689">
    <property type="entry name" value="Homeodomain-like"/>
    <property type="match status" value="1"/>
</dbReference>
<dbReference type="PANTHER" id="PTHR30055">
    <property type="entry name" value="HTH-TYPE TRANSCRIPTIONAL REGULATOR RUTR"/>
    <property type="match status" value="1"/>
</dbReference>
<dbReference type="PROSITE" id="PS50977">
    <property type="entry name" value="HTH_TETR_2"/>
    <property type="match status" value="1"/>
</dbReference>
<dbReference type="Gene3D" id="1.10.357.10">
    <property type="entry name" value="Tetracycline Repressor, domain 2"/>
    <property type="match status" value="1"/>
</dbReference>
<dbReference type="GO" id="GO:0000976">
    <property type="term" value="F:transcription cis-regulatory region binding"/>
    <property type="evidence" value="ECO:0007669"/>
    <property type="project" value="TreeGrafter"/>
</dbReference>
<reference evidence="5 6" key="1">
    <citation type="submission" date="2018-06" db="EMBL/GenBank/DDBJ databases">
        <title>Genomic Encyclopedia of Type Strains, Phase IV (KMG-IV): sequencing the most valuable type-strain genomes for metagenomic binning, comparative biology and taxonomic classification.</title>
        <authorList>
            <person name="Goeker M."/>
        </authorList>
    </citation>
    <scope>NUCLEOTIDE SEQUENCE [LARGE SCALE GENOMIC DNA]</scope>
    <source>
        <strain evidence="5 6">DSM 24032</strain>
    </source>
</reference>
<comment type="caution">
    <text evidence="5">The sequence shown here is derived from an EMBL/GenBank/DDBJ whole genome shotgun (WGS) entry which is preliminary data.</text>
</comment>
<evidence type="ECO:0000313" key="6">
    <source>
        <dbReference type="Proteomes" id="UP000253083"/>
    </source>
</evidence>
<evidence type="ECO:0000256" key="3">
    <source>
        <dbReference type="SAM" id="MobiDB-lite"/>
    </source>
</evidence>
<protein>
    <submittedName>
        <fullName evidence="5">TetR family transcriptional regulator</fullName>
    </submittedName>
</protein>
<evidence type="ECO:0000256" key="2">
    <source>
        <dbReference type="PROSITE-ProRule" id="PRU00335"/>
    </source>
</evidence>
<gene>
    <name evidence="5" type="ORF">DFR28_102295</name>
</gene>
<feature type="region of interest" description="Disordered" evidence="3">
    <location>
        <begin position="1"/>
        <end position="21"/>
    </location>
</feature>
<name>A0A395JK25_9GAMM</name>
<evidence type="ECO:0000256" key="1">
    <source>
        <dbReference type="ARBA" id="ARBA00023125"/>
    </source>
</evidence>
<dbReference type="Pfam" id="PF00440">
    <property type="entry name" value="TetR_N"/>
    <property type="match status" value="1"/>
</dbReference>
<organism evidence="5 6">
    <name type="scientific">Arenicella xantha</name>
    <dbReference type="NCBI Taxonomy" id="644221"/>
    <lineage>
        <taxon>Bacteria</taxon>
        <taxon>Pseudomonadati</taxon>
        <taxon>Pseudomonadota</taxon>
        <taxon>Gammaproteobacteria</taxon>
        <taxon>Arenicellales</taxon>
        <taxon>Arenicellaceae</taxon>
        <taxon>Arenicella</taxon>
    </lineage>
</organism>
<dbReference type="InterPro" id="IPR009057">
    <property type="entry name" value="Homeodomain-like_sf"/>
</dbReference>
<dbReference type="Proteomes" id="UP000253083">
    <property type="component" value="Unassembled WGS sequence"/>
</dbReference>
<feature type="DNA-binding region" description="H-T-H motif" evidence="2">
    <location>
        <begin position="42"/>
        <end position="61"/>
    </location>
</feature>
<evidence type="ECO:0000313" key="5">
    <source>
        <dbReference type="EMBL" id="RBP50879.1"/>
    </source>
</evidence>
<proteinExistence type="predicted"/>
<dbReference type="SUPFAM" id="SSF48498">
    <property type="entry name" value="Tetracyclin repressor-like, C-terminal domain"/>
    <property type="match status" value="1"/>
</dbReference>